<dbReference type="EMBL" id="SHBH01000016">
    <property type="protein sequence ID" value="RZO26224.1"/>
    <property type="molecule type" value="Genomic_DNA"/>
</dbReference>
<keyword evidence="1" id="KW-1133">Transmembrane helix</keyword>
<evidence type="ECO:0000256" key="1">
    <source>
        <dbReference type="SAM" id="Phobius"/>
    </source>
</evidence>
<sequence length="234" mass="26698">MFGTPFQMFGTIHLVTIIVILAVSIFFPKIYKNKTDQQKSVMSKIVAAIIAFHVIMSPYKDLYLLANPYDWRETLPFHMCDLSEIFLIWFLLGGPKILYKCAFFWGLGGASMAILTPDISFHDLDYIFFMVGHGMIIVGIMYATVSLGHRPYAKDILLVSFITAFVLLPIVYLINIVLGEPANFWYLMEKPSAGVSLMDFFPDPPMHLIITTPIAIALFYLIYLPYFIKDKLVK</sequence>
<feature type="transmembrane region" description="Helical" evidence="1">
    <location>
        <begin position="157"/>
        <end position="178"/>
    </location>
</feature>
<feature type="transmembrane region" description="Helical" evidence="1">
    <location>
        <begin position="75"/>
        <end position="92"/>
    </location>
</feature>
<dbReference type="InterPro" id="IPR011737">
    <property type="entry name" value="CHP02206_TP0381"/>
</dbReference>
<reference evidence="2 3" key="1">
    <citation type="submission" date="2019-02" db="EMBL/GenBank/DDBJ databases">
        <title>Prokaryotic population dynamics and viral predation in marine succession experiment using metagenomics: the confinement effect.</title>
        <authorList>
            <person name="Haro-Moreno J.M."/>
            <person name="Rodriguez-Valera F."/>
            <person name="Lopez-Perez M."/>
        </authorList>
    </citation>
    <scope>NUCLEOTIDE SEQUENCE [LARGE SCALE GENOMIC DNA]</scope>
    <source>
        <strain evidence="2">MED-G162</strain>
    </source>
</reference>
<organism evidence="2 3">
    <name type="scientific">SAR86 cluster bacterium</name>
    <dbReference type="NCBI Taxonomy" id="2030880"/>
    <lineage>
        <taxon>Bacteria</taxon>
        <taxon>Pseudomonadati</taxon>
        <taxon>Pseudomonadota</taxon>
        <taxon>Gammaproteobacteria</taxon>
        <taxon>SAR86 cluster</taxon>
    </lineage>
</organism>
<proteinExistence type="predicted"/>
<name>A0A520MYD6_9GAMM</name>
<feature type="transmembrane region" description="Helical" evidence="1">
    <location>
        <begin position="97"/>
        <end position="115"/>
    </location>
</feature>
<dbReference type="AlphaFoldDB" id="A0A520MYD6"/>
<dbReference type="Proteomes" id="UP000319384">
    <property type="component" value="Unassembled WGS sequence"/>
</dbReference>
<dbReference type="Pfam" id="PF14808">
    <property type="entry name" value="TMEM164"/>
    <property type="match status" value="1"/>
</dbReference>
<feature type="transmembrane region" description="Helical" evidence="1">
    <location>
        <begin position="39"/>
        <end position="55"/>
    </location>
</feature>
<comment type="caution">
    <text evidence="2">The sequence shown here is derived from an EMBL/GenBank/DDBJ whole genome shotgun (WGS) entry which is preliminary data.</text>
</comment>
<evidence type="ECO:0000313" key="2">
    <source>
        <dbReference type="EMBL" id="RZO26224.1"/>
    </source>
</evidence>
<protein>
    <submittedName>
        <fullName evidence="2">TIGR02206 family membrane protein</fullName>
    </submittedName>
</protein>
<gene>
    <name evidence="2" type="ORF">EVA95_02460</name>
</gene>
<feature type="transmembrane region" description="Helical" evidence="1">
    <location>
        <begin position="6"/>
        <end position="27"/>
    </location>
</feature>
<evidence type="ECO:0000313" key="3">
    <source>
        <dbReference type="Proteomes" id="UP000319384"/>
    </source>
</evidence>
<dbReference type="NCBIfam" id="TIGR02206">
    <property type="entry name" value="intg_mem_TP0381"/>
    <property type="match status" value="1"/>
</dbReference>
<accession>A0A520MYD6</accession>
<feature type="transmembrane region" description="Helical" evidence="1">
    <location>
        <begin position="127"/>
        <end position="145"/>
    </location>
</feature>
<keyword evidence="1" id="KW-0472">Membrane</keyword>
<keyword evidence="1" id="KW-0812">Transmembrane</keyword>
<feature type="transmembrane region" description="Helical" evidence="1">
    <location>
        <begin position="206"/>
        <end position="228"/>
    </location>
</feature>